<gene>
    <name evidence="1" type="ORF">COR50_20200</name>
</gene>
<keyword evidence="2" id="KW-1185">Reference proteome</keyword>
<dbReference type="EMBL" id="CP023777">
    <property type="protein sequence ID" value="ATL49309.1"/>
    <property type="molecule type" value="Genomic_DNA"/>
</dbReference>
<organism evidence="1 2">
    <name type="scientific">Chitinophaga caeni</name>
    <dbReference type="NCBI Taxonomy" id="2029983"/>
    <lineage>
        <taxon>Bacteria</taxon>
        <taxon>Pseudomonadati</taxon>
        <taxon>Bacteroidota</taxon>
        <taxon>Chitinophagia</taxon>
        <taxon>Chitinophagales</taxon>
        <taxon>Chitinophagaceae</taxon>
        <taxon>Chitinophaga</taxon>
    </lineage>
</organism>
<evidence type="ECO:0000313" key="2">
    <source>
        <dbReference type="Proteomes" id="UP000220133"/>
    </source>
</evidence>
<reference evidence="1 2" key="1">
    <citation type="submission" date="2017-10" db="EMBL/GenBank/DDBJ databases">
        <title>Paenichitinophaga pekingensis gen. nov., sp. nov., isolated from activated sludge.</title>
        <authorList>
            <person name="Jin D."/>
            <person name="Kong X."/>
            <person name="Deng Y."/>
            <person name="Bai Z."/>
        </authorList>
    </citation>
    <scope>NUCLEOTIDE SEQUENCE [LARGE SCALE GENOMIC DNA]</scope>
    <source>
        <strain evidence="1 2">13</strain>
    </source>
</reference>
<proteinExistence type="predicted"/>
<dbReference type="Proteomes" id="UP000220133">
    <property type="component" value="Chromosome"/>
</dbReference>
<dbReference type="KEGG" id="cbae:COR50_20200"/>
<accession>A0A291QZ58</accession>
<protein>
    <submittedName>
        <fullName evidence="1">Uncharacterized protein</fullName>
    </submittedName>
</protein>
<name>A0A291QZ58_9BACT</name>
<evidence type="ECO:0000313" key="1">
    <source>
        <dbReference type="EMBL" id="ATL49309.1"/>
    </source>
</evidence>
<sequence length="61" mass="6654">MDLRSISERCFCCAKTARPLAPVGRKGEGAEIVAELVQAALPPVREEQAGQQRFRGRVGGW</sequence>
<dbReference type="AlphaFoldDB" id="A0A291QZ58"/>